<accession>J3LQG6</accession>
<evidence type="ECO:0000256" key="2">
    <source>
        <dbReference type="ARBA" id="ARBA00022771"/>
    </source>
</evidence>
<dbReference type="EnsemblPlants" id="OB03G32920.1">
    <property type="protein sequence ID" value="OB03G32920.1"/>
    <property type="gene ID" value="OB03G32920"/>
</dbReference>
<keyword evidence="1" id="KW-0479">Metal-binding</keyword>
<dbReference type="PROSITE" id="PS50808">
    <property type="entry name" value="ZF_BED"/>
    <property type="match status" value="1"/>
</dbReference>
<dbReference type="eggNOG" id="ENOG502R4SA">
    <property type="taxonomic scope" value="Eukaryota"/>
</dbReference>
<dbReference type="SMART" id="SM00614">
    <property type="entry name" value="ZnF_BED"/>
    <property type="match status" value="1"/>
</dbReference>
<keyword evidence="7" id="KW-1185">Reference proteome</keyword>
<proteinExistence type="predicted"/>
<evidence type="ECO:0000256" key="1">
    <source>
        <dbReference type="ARBA" id="ARBA00022723"/>
    </source>
</evidence>
<evidence type="ECO:0000259" key="5">
    <source>
        <dbReference type="PROSITE" id="PS50808"/>
    </source>
</evidence>
<dbReference type="Proteomes" id="UP000006038">
    <property type="component" value="Chromosome 3"/>
</dbReference>
<name>J3LQG6_ORYBR</name>
<protein>
    <recommendedName>
        <fullName evidence="5">BED-type domain-containing protein</fullName>
    </recommendedName>
</protein>
<evidence type="ECO:0000256" key="3">
    <source>
        <dbReference type="ARBA" id="ARBA00022833"/>
    </source>
</evidence>
<feature type="domain" description="BED-type" evidence="5">
    <location>
        <begin position="232"/>
        <end position="287"/>
    </location>
</feature>
<evidence type="ECO:0000313" key="6">
    <source>
        <dbReference type="EnsemblPlants" id="OB03G32920.1"/>
    </source>
</evidence>
<dbReference type="AlphaFoldDB" id="J3LQG6"/>
<dbReference type="GO" id="GO:0008270">
    <property type="term" value="F:zinc ion binding"/>
    <property type="evidence" value="ECO:0007669"/>
    <property type="project" value="UniProtKB-KW"/>
</dbReference>
<dbReference type="GO" id="GO:0003677">
    <property type="term" value="F:DNA binding"/>
    <property type="evidence" value="ECO:0007669"/>
    <property type="project" value="InterPro"/>
</dbReference>
<evidence type="ECO:0000313" key="7">
    <source>
        <dbReference type="Proteomes" id="UP000006038"/>
    </source>
</evidence>
<reference evidence="6" key="1">
    <citation type="journal article" date="2013" name="Nat. Commun.">
        <title>Whole-genome sequencing of Oryza brachyantha reveals mechanisms underlying Oryza genome evolution.</title>
        <authorList>
            <person name="Chen J."/>
            <person name="Huang Q."/>
            <person name="Gao D."/>
            <person name="Wang J."/>
            <person name="Lang Y."/>
            <person name="Liu T."/>
            <person name="Li B."/>
            <person name="Bai Z."/>
            <person name="Luis Goicoechea J."/>
            <person name="Liang C."/>
            <person name="Chen C."/>
            <person name="Zhang W."/>
            <person name="Sun S."/>
            <person name="Liao Y."/>
            <person name="Zhang X."/>
            <person name="Yang L."/>
            <person name="Song C."/>
            <person name="Wang M."/>
            <person name="Shi J."/>
            <person name="Liu G."/>
            <person name="Liu J."/>
            <person name="Zhou H."/>
            <person name="Zhou W."/>
            <person name="Yu Q."/>
            <person name="An N."/>
            <person name="Chen Y."/>
            <person name="Cai Q."/>
            <person name="Wang B."/>
            <person name="Liu B."/>
            <person name="Min J."/>
            <person name="Huang Y."/>
            <person name="Wu H."/>
            <person name="Li Z."/>
            <person name="Zhang Y."/>
            <person name="Yin Y."/>
            <person name="Song W."/>
            <person name="Jiang J."/>
            <person name="Jackson S.A."/>
            <person name="Wing R.A."/>
            <person name="Wang J."/>
            <person name="Chen M."/>
        </authorList>
    </citation>
    <scope>NUCLEOTIDE SEQUENCE [LARGE SCALE GENOMIC DNA]</scope>
    <source>
        <strain evidence="6">cv. IRGC 101232</strain>
    </source>
</reference>
<dbReference type="InterPro" id="IPR003656">
    <property type="entry name" value="Znf_BED"/>
</dbReference>
<keyword evidence="3" id="KW-0862">Zinc</keyword>
<keyword evidence="2 4" id="KW-0863">Zinc-finger</keyword>
<evidence type="ECO:0000256" key="4">
    <source>
        <dbReference type="PROSITE-ProRule" id="PRU00027"/>
    </source>
</evidence>
<dbReference type="Gramene" id="OB03G32920.1">
    <property type="protein sequence ID" value="OB03G32920.1"/>
    <property type="gene ID" value="OB03G32920"/>
</dbReference>
<organism evidence="6">
    <name type="scientific">Oryza brachyantha</name>
    <name type="common">malo sina</name>
    <dbReference type="NCBI Taxonomy" id="4533"/>
    <lineage>
        <taxon>Eukaryota</taxon>
        <taxon>Viridiplantae</taxon>
        <taxon>Streptophyta</taxon>
        <taxon>Embryophyta</taxon>
        <taxon>Tracheophyta</taxon>
        <taxon>Spermatophyta</taxon>
        <taxon>Magnoliopsida</taxon>
        <taxon>Liliopsida</taxon>
        <taxon>Poales</taxon>
        <taxon>Poaceae</taxon>
        <taxon>BOP clade</taxon>
        <taxon>Oryzoideae</taxon>
        <taxon>Oryzeae</taxon>
        <taxon>Oryzinae</taxon>
        <taxon>Oryza</taxon>
    </lineage>
</organism>
<reference evidence="6" key="2">
    <citation type="submission" date="2013-04" db="UniProtKB">
        <authorList>
            <consortium name="EnsemblPlants"/>
        </authorList>
    </citation>
    <scope>IDENTIFICATION</scope>
</reference>
<dbReference type="HOGENOM" id="CLU_872579_0_0_1"/>
<sequence>MTSGYSSVLSSRSSHQQVRQCWQRHVRSGAVASLAYSARSGAATAVATCEVRGGGGGVSLDGIGLLRWGWRRLQIRRGRGAKPSFCLYDVFRSVGGEGIEGENATKRGLNVEMRCHLMVGLNELTGGSTVSYPWVSLVMGQITHGPNGSKSMGYKGFSPWAMKEGCTGRSQPGRQQRLSSLIFFDSSALSPPPPLLLDYKETSLHTMERAISTSGVLVDSLTVDLSLQRSHKKRARIWEHIETELIDGKEKAICKFCKLKLSSEPGQGTNHLNRHIGMYCPSIPTEERDKVLLHWKSHSSDGDQPIFDAKSCSNRQVLY</sequence>